<dbReference type="RefSeq" id="YP_009639336.1">
    <property type="nucleotide sequence ID" value="NC_042348.1"/>
</dbReference>
<proteinExistence type="predicted"/>
<sequence length="167" mass="18732">MDSISLSYEELVLASTAAGMNTSRVLKRGADRSDHGQSTERGVTQRLANDILGEIGERAVARKIEAVQTRGTELREIGDLSGDHEVKTTEYDGGHLLLHEDSPDDARFFLAVVSFDDQIRVSLPGWLRGREGKKDRFWGNRGSQKQPCYWVPQDQLRSYKALDILTK</sequence>
<dbReference type="EMBL" id="MF580955">
    <property type="protein sequence ID" value="AUO78928.1"/>
    <property type="molecule type" value="Genomic_DNA"/>
</dbReference>
<protein>
    <submittedName>
        <fullName evidence="1">Uncharacterized protein</fullName>
    </submittedName>
</protein>
<evidence type="ECO:0000313" key="1">
    <source>
        <dbReference type="EMBL" id="AUO78928.1"/>
    </source>
</evidence>
<evidence type="ECO:0000313" key="2">
    <source>
        <dbReference type="Proteomes" id="UP000259847"/>
    </source>
</evidence>
<accession>A0A2I6UG04</accession>
<name>A0A2I6UG04_9CAUD</name>
<reference evidence="1 2" key="1">
    <citation type="submission" date="2017-07" db="EMBL/GenBank/DDBJ databases">
        <title>Characterization of ecologically diverse viruses infecting co-occurring strains of cosmopolitan hyperhalophilic Bacteroidetes.</title>
        <authorList>
            <person name="Villamor J."/>
            <person name="Ramos-Barbero M.D."/>
            <person name="Gonzalez-Torres P."/>
            <person name="Gabaldon T."/>
            <person name="Rollesso-Mora R."/>
            <person name="Meseguer I."/>
            <person name="Martinez-Garcia M."/>
            <person name="Santos F."/>
            <person name="Anton J."/>
        </authorList>
    </citation>
    <scope>NUCLEOTIDE SEQUENCE [LARGE SCALE GENOMIC DNA]</scope>
</reference>
<organism evidence="1 2">
    <name type="scientific">Salinibacter phage M1EM-1</name>
    <dbReference type="NCBI Taxonomy" id="2681616"/>
    <lineage>
        <taxon>Viruses</taxon>
        <taxon>Duplodnaviria</taxon>
        <taxon>Heunggongvirae</taxon>
        <taxon>Uroviricota</taxon>
        <taxon>Caudoviricetes</taxon>
        <taxon>Holosalinivirus</taxon>
        <taxon>Holosalinivirus M1EM1</taxon>
    </lineage>
</organism>
<dbReference type="KEGG" id="vg:40236127"/>
<keyword evidence="2" id="KW-1185">Reference proteome</keyword>
<dbReference type="GeneID" id="40236127"/>
<dbReference type="Proteomes" id="UP000259847">
    <property type="component" value="Segment"/>
</dbReference>